<evidence type="ECO:0000256" key="1">
    <source>
        <dbReference type="ARBA" id="ARBA00005466"/>
    </source>
</evidence>
<dbReference type="PANTHER" id="PTHR42973">
    <property type="entry name" value="BINDING OXIDOREDUCTASE, PUTATIVE (AFU_ORTHOLOGUE AFUA_1G17690)-RELATED"/>
    <property type="match status" value="1"/>
</dbReference>
<comment type="caution">
    <text evidence="7">The sequence shown here is derived from an EMBL/GenBank/DDBJ whole genome shotgun (WGS) entry which is preliminary data.</text>
</comment>
<dbReference type="GO" id="GO:0016491">
    <property type="term" value="F:oxidoreductase activity"/>
    <property type="evidence" value="ECO:0007669"/>
    <property type="project" value="UniProtKB-KW"/>
</dbReference>
<feature type="domain" description="FAD-binding PCMH-type" evidence="6">
    <location>
        <begin position="62"/>
        <end position="240"/>
    </location>
</feature>
<dbReference type="Gene3D" id="3.30.43.10">
    <property type="entry name" value="Uridine Diphospho-n-acetylenolpyruvylglucosamine Reductase, domain 2"/>
    <property type="match status" value="1"/>
</dbReference>
<dbReference type="PROSITE" id="PS51387">
    <property type="entry name" value="FAD_PCMH"/>
    <property type="match status" value="1"/>
</dbReference>
<keyword evidence="5" id="KW-0732">Signal</keyword>
<dbReference type="InterPro" id="IPR016166">
    <property type="entry name" value="FAD-bd_PCMH"/>
</dbReference>
<gene>
    <name evidence="7" type="ORF">B0I36DRAFT_366662</name>
</gene>
<dbReference type="GeneID" id="70188881"/>
<keyword evidence="8" id="KW-1185">Reference proteome</keyword>
<dbReference type="OrthoDB" id="2151789at2759"/>
<keyword evidence="3" id="KW-0274">FAD</keyword>
<dbReference type="InterPro" id="IPR016169">
    <property type="entry name" value="FAD-bd_PCMH_sub2"/>
</dbReference>
<dbReference type="EMBL" id="JAGTJQ010000009">
    <property type="protein sequence ID" value="KAH7024746.1"/>
    <property type="molecule type" value="Genomic_DNA"/>
</dbReference>
<comment type="similarity">
    <text evidence="1">Belongs to the oxygen-dependent FAD-linked oxidoreductase family.</text>
</comment>
<evidence type="ECO:0000259" key="6">
    <source>
        <dbReference type="PROSITE" id="PS51387"/>
    </source>
</evidence>
<dbReference type="Pfam" id="PF01565">
    <property type="entry name" value="FAD_binding_4"/>
    <property type="match status" value="1"/>
</dbReference>
<feature type="signal peptide" evidence="5">
    <location>
        <begin position="1"/>
        <end position="18"/>
    </location>
</feature>
<evidence type="ECO:0000256" key="4">
    <source>
        <dbReference type="ARBA" id="ARBA00023002"/>
    </source>
</evidence>
<dbReference type="Gene3D" id="3.40.462.20">
    <property type="match status" value="1"/>
</dbReference>
<evidence type="ECO:0000313" key="7">
    <source>
        <dbReference type="EMBL" id="KAH7024746.1"/>
    </source>
</evidence>
<dbReference type="InterPro" id="IPR036318">
    <property type="entry name" value="FAD-bd_PCMH-like_sf"/>
</dbReference>
<feature type="chain" id="PRO_5040288339" description="FAD-binding PCMH-type domain-containing protein" evidence="5">
    <location>
        <begin position="19"/>
        <end position="503"/>
    </location>
</feature>
<dbReference type="AlphaFoldDB" id="A0A9P9BPP0"/>
<accession>A0A9P9BPP0</accession>
<keyword evidence="2" id="KW-0285">Flavoprotein</keyword>
<keyword evidence="4" id="KW-0560">Oxidoreductase</keyword>
<organism evidence="7 8">
    <name type="scientific">Microdochium trichocladiopsis</name>
    <dbReference type="NCBI Taxonomy" id="1682393"/>
    <lineage>
        <taxon>Eukaryota</taxon>
        <taxon>Fungi</taxon>
        <taxon>Dikarya</taxon>
        <taxon>Ascomycota</taxon>
        <taxon>Pezizomycotina</taxon>
        <taxon>Sordariomycetes</taxon>
        <taxon>Xylariomycetidae</taxon>
        <taxon>Xylariales</taxon>
        <taxon>Microdochiaceae</taxon>
        <taxon>Microdochium</taxon>
    </lineage>
</organism>
<dbReference type="GO" id="GO:0071949">
    <property type="term" value="F:FAD binding"/>
    <property type="evidence" value="ECO:0007669"/>
    <property type="project" value="InterPro"/>
</dbReference>
<sequence length="503" mass="53465">MVSSVLAFLGVLAASTSAAAPPPPPNNAAAACRSLKSSFPQQVVSSADAAYPAWNGRWADTAELAPSCIFRPKTAKDVSAAVKVLNKEAGPAGDACPFSIKCGGHTPWAGANNVNNGVAIDLSGYMNTTTVSADKTIVSLGGGEVWRSAYAKTDGMGIAFPGGRCPGTGVGGVSLGGGYSWFQGSVGFVADNVINFEVVLASGEIVNANKTNHQDLFMALKGGNNNFGVVTRVDLATFQHSQQIHGGLIIVPVEASDAVLENLQRFTDDDAAGGVHTNAGLTVEYFLNATSGVGQILLWVIDTDAAGEHEAIRPFLEMQPQIVNRVATSSIAQYPSSVPAVTRVMMADLTFVNDLETLKGVHKITMQIFEESKGIPGLVWDFQFEPLSRHVIDQSVARGGNSLGINGTADDLLIMFIMPLWSDPAYDDQVYAAAQKWHSSVQAYTASMGKGHRFEFANYAAKFQNVMASYGPENLQFLRTVSRKYDPKQIFQRSVRGGYKLGV</sequence>
<dbReference type="Proteomes" id="UP000756346">
    <property type="component" value="Unassembled WGS sequence"/>
</dbReference>
<dbReference type="PANTHER" id="PTHR42973:SF53">
    <property type="entry name" value="FAD-BINDING PCMH-TYPE DOMAIN-CONTAINING PROTEIN-RELATED"/>
    <property type="match status" value="1"/>
</dbReference>
<dbReference type="Gene3D" id="3.30.465.10">
    <property type="match status" value="1"/>
</dbReference>
<proteinExistence type="inferred from homology"/>
<dbReference type="InterPro" id="IPR006094">
    <property type="entry name" value="Oxid_FAD_bind_N"/>
</dbReference>
<evidence type="ECO:0000313" key="8">
    <source>
        <dbReference type="Proteomes" id="UP000756346"/>
    </source>
</evidence>
<dbReference type="SUPFAM" id="SSF56176">
    <property type="entry name" value="FAD-binding/transporter-associated domain-like"/>
    <property type="match status" value="1"/>
</dbReference>
<evidence type="ECO:0000256" key="5">
    <source>
        <dbReference type="SAM" id="SignalP"/>
    </source>
</evidence>
<evidence type="ECO:0000256" key="2">
    <source>
        <dbReference type="ARBA" id="ARBA00022630"/>
    </source>
</evidence>
<reference evidence="7" key="1">
    <citation type="journal article" date="2021" name="Nat. Commun.">
        <title>Genetic determinants of endophytism in the Arabidopsis root mycobiome.</title>
        <authorList>
            <person name="Mesny F."/>
            <person name="Miyauchi S."/>
            <person name="Thiergart T."/>
            <person name="Pickel B."/>
            <person name="Atanasova L."/>
            <person name="Karlsson M."/>
            <person name="Huettel B."/>
            <person name="Barry K.W."/>
            <person name="Haridas S."/>
            <person name="Chen C."/>
            <person name="Bauer D."/>
            <person name="Andreopoulos W."/>
            <person name="Pangilinan J."/>
            <person name="LaButti K."/>
            <person name="Riley R."/>
            <person name="Lipzen A."/>
            <person name="Clum A."/>
            <person name="Drula E."/>
            <person name="Henrissat B."/>
            <person name="Kohler A."/>
            <person name="Grigoriev I.V."/>
            <person name="Martin F.M."/>
            <person name="Hacquard S."/>
        </authorList>
    </citation>
    <scope>NUCLEOTIDE SEQUENCE</scope>
    <source>
        <strain evidence="7">MPI-CAGE-CH-0230</strain>
    </source>
</reference>
<dbReference type="InterPro" id="IPR050416">
    <property type="entry name" value="FAD-linked_Oxidoreductase"/>
</dbReference>
<evidence type="ECO:0000256" key="3">
    <source>
        <dbReference type="ARBA" id="ARBA00022827"/>
    </source>
</evidence>
<dbReference type="InterPro" id="IPR016167">
    <property type="entry name" value="FAD-bd_PCMH_sub1"/>
</dbReference>
<dbReference type="RefSeq" id="XP_046008294.1">
    <property type="nucleotide sequence ID" value="XM_046159335.1"/>
</dbReference>
<protein>
    <recommendedName>
        <fullName evidence="6">FAD-binding PCMH-type domain-containing protein</fullName>
    </recommendedName>
</protein>
<name>A0A9P9BPP0_9PEZI</name>